<sequence length="147" mass="15753">MSRPQTLPQLLARLSTGAGAHAMPTLASLHLSYPTTGAGSAGARRFAKQILPRLKFANPRVAVECDVWRPVATKGLAEEEVERVTKEAAEQGLDKRRAVMYVQFGKCRPMHAAGSGEVCSCFVLVPPCSKHVPHSRSTALHSGCTSC</sequence>
<dbReference type="InterPro" id="IPR036249">
    <property type="entry name" value="Thioredoxin-like_sf"/>
</dbReference>
<keyword evidence="2" id="KW-1185">Reference proteome</keyword>
<proteinExistence type="predicted"/>
<evidence type="ECO:0008006" key="3">
    <source>
        <dbReference type="Google" id="ProtNLM"/>
    </source>
</evidence>
<gene>
    <name evidence="1" type="ORF">FA09DRAFT_328246</name>
</gene>
<reference evidence="1 2" key="1">
    <citation type="journal article" date="2018" name="Mol. Biol. Evol.">
        <title>Broad Genomic Sampling Reveals a Smut Pathogenic Ancestry of the Fungal Clade Ustilaginomycotina.</title>
        <authorList>
            <person name="Kijpornyongpan T."/>
            <person name="Mondo S.J."/>
            <person name="Barry K."/>
            <person name="Sandor L."/>
            <person name="Lee J."/>
            <person name="Lipzen A."/>
            <person name="Pangilinan J."/>
            <person name="LaButti K."/>
            <person name="Hainaut M."/>
            <person name="Henrissat B."/>
            <person name="Grigoriev I.V."/>
            <person name="Spatafora J.W."/>
            <person name="Aime M.C."/>
        </authorList>
    </citation>
    <scope>NUCLEOTIDE SEQUENCE [LARGE SCALE GENOMIC DNA]</scope>
    <source>
        <strain evidence="1 2">MCA 4186</strain>
    </source>
</reference>
<evidence type="ECO:0000313" key="1">
    <source>
        <dbReference type="EMBL" id="PWO00146.1"/>
    </source>
</evidence>
<dbReference type="SUPFAM" id="SSF52833">
    <property type="entry name" value="Thioredoxin-like"/>
    <property type="match status" value="1"/>
</dbReference>
<dbReference type="Proteomes" id="UP000245946">
    <property type="component" value="Unassembled WGS sequence"/>
</dbReference>
<accession>A0A316ZIJ0</accession>
<dbReference type="RefSeq" id="XP_025600424.1">
    <property type="nucleotide sequence ID" value="XM_025741697.1"/>
</dbReference>
<evidence type="ECO:0000313" key="2">
    <source>
        <dbReference type="Proteomes" id="UP000245946"/>
    </source>
</evidence>
<protein>
    <recommendedName>
        <fullName evidence="3">Ribosomal protein/NADH dehydrogenase domain-containing protein</fullName>
    </recommendedName>
</protein>
<dbReference type="GeneID" id="37269241"/>
<dbReference type="EMBL" id="KZ819286">
    <property type="protein sequence ID" value="PWO00146.1"/>
    <property type="molecule type" value="Genomic_DNA"/>
</dbReference>
<dbReference type="AlphaFoldDB" id="A0A316ZIJ0"/>
<name>A0A316ZIJ0_9BASI</name>
<dbReference type="OrthoDB" id="1696305at2759"/>
<organism evidence="1 2">
    <name type="scientific">Tilletiopsis washingtonensis</name>
    <dbReference type="NCBI Taxonomy" id="58919"/>
    <lineage>
        <taxon>Eukaryota</taxon>
        <taxon>Fungi</taxon>
        <taxon>Dikarya</taxon>
        <taxon>Basidiomycota</taxon>
        <taxon>Ustilaginomycotina</taxon>
        <taxon>Exobasidiomycetes</taxon>
        <taxon>Entylomatales</taxon>
        <taxon>Entylomatales incertae sedis</taxon>
        <taxon>Tilletiopsis</taxon>
    </lineage>
</organism>